<name>A0A412A0B4_9FIRM</name>
<keyword evidence="2" id="KW-0479">Metal-binding</keyword>
<reference evidence="9 10" key="1">
    <citation type="submission" date="2018-08" db="EMBL/GenBank/DDBJ databases">
        <title>A genome reference for cultivated species of the human gut microbiota.</title>
        <authorList>
            <person name="Zou Y."/>
            <person name="Xue W."/>
            <person name="Luo G."/>
        </authorList>
    </citation>
    <scope>NUCLEOTIDE SEQUENCE [LARGE SCALE GENOMIC DNA]</scope>
    <source>
        <strain evidence="9 10">AF29-2</strain>
    </source>
</reference>
<dbReference type="GO" id="GO:0051539">
    <property type="term" value="F:4 iron, 4 sulfur cluster binding"/>
    <property type="evidence" value="ECO:0007669"/>
    <property type="project" value="UniProtKB-KW"/>
</dbReference>
<keyword evidence="7" id="KW-0234">DNA repair</keyword>
<organism evidence="9 10">
    <name type="scientific">Megamonas rupellensis</name>
    <dbReference type="NCBI Taxonomy" id="491921"/>
    <lineage>
        <taxon>Bacteria</taxon>
        <taxon>Bacillati</taxon>
        <taxon>Bacillota</taxon>
        <taxon>Negativicutes</taxon>
        <taxon>Selenomonadales</taxon>
        <taxon>Selenomonadaceae</taxon>
        <taxon>Megamonas</taxon>
    </lineage>
</organism>
<dbReference type="Proteomes" id="UP000284662">
    <property type="component" value="Unassembled WGS sequence"/>
</dbReference>
<evidence type="ECO:0000256" key="3">
    <source>
        <dbReference type="ARBA" id="ARBA00022763"/>
    </source>
</evidence>
<keyword evidence="3" id="KW-0227">DNA damage</keyword>
<gene>
    <name evidence="9" type="ORF">DWZ11_01070</name>
</gene>
<keyword evidence="6" id="KW-0411">Iron-sulfur</keyword>
<evidence type="ECO:0000256" key="4">
    <source>
        <dbReference type="ARBA" id="ARBA00022801"/>
    </source>
</evidence>
<evidence type="ECO:0000256" key="5">
    <source>
        <dbReference type="ARBA" id="ARBA00023004"/>
    </source>
</evidence>
<sequence length="239" mass="27308">MYIVSEEVKKKIYNLVKDNCPDDYNPIDYVLDIIKPLAVKKINNCIKDCNTCAICDNKTKTVFNGNGTEPILIIGETALSTQPFLSAPFDSSKEGNLLIYALEQLKVDTSKIMWTNTVNCFPYHKNISGTKIKRPPMLKEVEECSVFLDYIIRSFQPKMIIILGNIALNTFMKDTILNVRGQKIEIKGIPAFATYSPSYLIDIESLDFIDDLKNTFIDDLKKAFTWFNLKYPDDNIFNN</sequence>
<proteinExistence type="predicted"/>
<dbReference type="InterPro" id="IPR036895">
    <property type="entry name" value="Uracil-DNA_glycosylase-like_sf"/>
</dbReference>
<dbReference type="GO" id="GO:0046872">
    <property type="term" value="F:metal ion binding"/>
    <property type="evidence" value="ECO:0007669"/>
    <property type="project" value="UniProtKB-KW"/>
</dbReference>
<dbReference type="InterPro" id="IPR005122">
    <property type="entry name" value="Uracil-DNA_glycosylase-like"/>
</dbReference>
<dbReference type="Gene3D" id="3.40.470.10">
    <property type="entry name" value="Uracil-DNA glycosylase-like domain"/>
    <property type="match status" value="1"/>
</dbReference>
<protein>
    <recommendedName>
        <fullName evidence="8">Uracil-DNA glycosylase-like domain-containing protein</fullName>
    </recommendedName>
</protein>
<evidence type="ECO:0000313" key="9">
    <source>
        <dbReference type="EMBL" id="RGQ08479.1"/>
    </source>
</evidence>
<evidence type="ECO:0000259" key="8">
    <source>
        <dbReference type="Pfam" id="PF03167"/>
    </source>
</evidence>
<dbReference type="GO" id="GO:0097506">
    <property type="term" value="F:deaminated base DNA N-glycosylase activity"/>
    <property type="evidence" value="ECO:0007669"/>
    <property type="project" value="UniProtKB-ARBA"/>
</dbReference>
<keyword evidence="5" id="KW-0408">Iron</keyword>
<dbReference type="PANTHER" id="PTHR33693">
    <property type="entry name" value="TYPE-5 URACIL-DNA GLYCOSYLASE"/>
    <property type="match status" value="1"/>
</dbReference>
<evidence type="ECO:0000313" key="10">
    <source>
        <dbReference type="Proteomes" id="UP000284662"/>
    </source>
</evidence>
<keyword evidence="1" id="KW-0004">4Fe-4S</keyword>
<evidence type="ECO:0000256" key="1">
    <source>
        <dbReference type="ARBA" id="ARBA00022485"/>
    </source>
</evidence>
<evidence type="ECO:0000256" key="2">
    <source>
        <dbReference type="ARBA" id="ARBA00022723"/>
    </source>
</evidence>
<dbReference type="AlphaFoldDB" id="A0A412A0B4"/>
<evidence type="ECO:0000256" key="6">
    <source>
        <dbReference type="ARBA" id="ARBA00023014"/>
    </source>
</evidence>
<dbReference type="GO" id="GO:0006281">
    <property type="term" value="P:DNA repair"/>
    <property type="evidence" value="ECO:0007669"/>
    <property type="project" value="UniProtKB-KW"/>
</dbReference>
<accession>A0A412A0B4</accession>
<comment type="caution">
    <text evidence="9">The sequence shown here is derived from an EMBL/GenBank/DDBJ whole genome shotgun (WGS) entry which is preliminary data.</text>
</comment>
<dbReference type="Pfam" id="PF03167">
    <property type="entry name" value="UDG"/>
    <property type="match status" value="1"/>
</dbReference>
<dbReference type="EMBL" id="QRST01000001">
    <property type="protein sequence ID" value="RGQ08479.1"/>
    <property type="molecule type" value="Genomic_DNA"/>
</dbReference>
<evidence type="ECO:0000256" key="7">
    <source>
        <dbReference type="ARBA" id="ARBA00023204"/>
    </source>
</evidence>
<feature type="domain" description="Uracil-DNA glycosylase-like" evidence="8">
    <location>
        <begin position="68"/>
        <end position="220"/>
    </location>
</feature>
<dbReference type="InterPro" id="IPR051536">
    <property type="entry name" value="UDG_Type-4/5"/>
</dbReference>
<keyword evidence="4" id="KW-0378">Hydrolase</keyword>
<dbReference type="PANTHER" id="PTHR33693:SF1">
    <property type="entry name" value="TYPE-4 URACIL-DNA GLYCOSYLASE"/>
    <property type="match status" value="1"/>
</dbReference>
<dbReference type="SUPFAM" id="SSF52141">
    <property type="entry name" value="Uracil-DNA glycosylase-like"/>
    <property type="match status" value="1"/>
</dbReference>